<feature type="transmembrane region" description="Helical" evidence="1">
    <location>
        <begin position="15"/>
        <end position="34"/>
    </location>
</feature>
<accession>A0ABT3JNB8</accession>
<dbReference type="EMBL" id="JAPCHZ010000004">
    <property type="protein sequence ID" value="MCW4452253.1"/>
    <property type="molecule type" value="Genomic_DNA"/>
</dbReference>
<dbReference type="Gene3D" id="1.20.144.10">
    <property type="entry name" value="Phosphatidic acid phosphatase type 2/haloperoxidase"/>
    <property type="match status" value="1"/>
</dbReference>
<dbReference type="Proteomes" id="UP001209107">
    <property type="component" value="Unassembled WGS sequence"/>
</dbReference>
<feature type="transmembrane region" description="Helical" evidence="1">
    <location>
        <begin position="109"/>
        <end position="128"/>
    </location>
</feature>
<comment type="caution">
    <text evidence="2">The sequence shown here is derived from an EMBL/GenBank/DDBJ whole genome shotgun (WGS) entry which is preliminary data.</text>
</comment>
<keyword evidence="1" id="KW-0812">Transmembrane</keyword>
<proteinExistence type="predicted"/>
<dbReference type="InterPro" id="IPR036938">
    <property type="entry name" value="PAP2/HPO_sf"/>
</dbReference>
<sequence>MLKTYPPAVIGVSKFISNFFNPLTSLIIFFIYVSSQDFAPKAALKTFMPILLLTILPIVIWIVWNVKKGNYTNLDVSNRNQRKSLYFFISACIGVYLIYDYTTTGTPDLLMIFLMVLLLILQISNYFIKSSMHTAFNVFVAALFFAESALLGIIWAVIAILVGITRVILKRHTAKEVVTGAAIAILVSFIYLYTNIQLQQ</sequence>
<reference evidence="2 3" key="1">
    <citation type="submission" date="2022-10" db="EMBL/GenBank/DDBJ databases">
        <title>Kaistella sp. BT-6-1-3.</title>
        <authorList>
            <person name="Ai J."/>
            <person name="Deng Z."/>
        </authorList>
    </citation>
    <scope>NUCLEOTIDE SEQUENCE [LARGE SCALE GENOMIC DNA]</scope>
    <source>
        <strain evidence="2 3">BT6-1-3</strain>
    </source>
</reference>
<name>A0ABT3JNB8_9FLAO</name>
<keyword evidence="1" id="KW-1133">Transmembrane helix</keyword>
<organism evidence="2 3">
    <name type="scientific">Kaistella yananensis</name>
    <dbReference type="NCBI Taxonomy" id="2989820"/>
    <lineage>
        <taxon>Bacteria</taxon>
        <taxon>Pseudomonadati</taxon>
        <taxon>Bacteroidota</taxon>
        <taxon>Flavobacteriia</taxon>
        <taxon>Flavobacteriales</taxon>
        <taxon>Weeksellaceae</taxon>
        <taxon>Chryseobacterium group</taxon>
        <taxon>Kaistella</taxon>
    </lineage>
</organism>
<dbReference type="SUPFAM" id="SSF48317">
    <property type="entry name" value="Acid phosphatase/Vanadium-dependent haloperoxidase"/>
    <property type="match status" value="1"/>
</dbReference>
<evidence type="ECO:0000313" key="2">
    <source>
        <dbReference type="EMBL" id="MCW4452253.1"/>
    </source>
</evidence>
<evidence type="ECO:0000313" key="3">
    <source>
        <dbReference type="Proteomes" id="UP001209107"/>
    </source>
</evidence>
<gene>
    <name evidence="2" type="ORF">OK344_08530</name>
</gene>
<keyword evidence="3" id="KW-1185">Reference proteome</keyword>
<protein>
    <submittedName>
        <fullName evidence="2">ABC transporter permease</fullName>
    </submittedName>
</protein>
<feature type="transmembrane region" description="Helical" evidence="1">
    <location>
        <begin position="84"/>
        <end position="102"/>
    </location>
</feature>
<dbReference type="RefSeq" id="WP_265144399.1">
    <property type="nucleotide sequence ID" value="NZ_JAPCHZ010000004.1"/>
</dbReference>
<keyword evidence="1" id="KW-0472">Membrane</keyword>
<feature type="transmembrane region" description="Helical" evidence="1">
    <location>
        <begin position="140"/>
        <end position="165"/>
    </location>
</feature>
<feature type="transmembrane region" description="Helical" evidence="1">
    <location>
        <begin position="177"/>
        <end position="194"/>
    </location>
</feature>
<feature type="transmembrane region" description="Helical" evidence="1">
    <location>
        <begin position="46"/>
        <end position="64"/>
    </location>
</feature>
<evidence type="ECO:0000256" key="1">
    <source>
        <dbReference type="SAM" id="Phobius"/>
    </source>
</evidence>